<evidence type="ECO:0000313" key="3">
    <source>
        <dbReference type="Proteomes" id="UP000591131"/>
    </source>
</evidence>
<protein>
    <recommendedName>
        <fullName evidence="1">Reverse transcriptase domain-containing protein</fullName>
    </recommendedName>
</protein>
<dbReference type="InterPro" id="IPR043502">
    <property type="entry name" value="DNA/RNA_pol_sf"/>
</dbReference>
<dbReference type="AlphaFoldDB" id="A0A7J6KPG3"/>
<dbReference type="InterPro" id="IPR043128">
    <property type="entry name" value="Rev_trsase/Diguanyl_cyclase"/>
</dbReference>
<dbReference type="InterPro" id="IPR000477">
    <property type="entry name" value="RT_dom"/>
</dbReference>
<accession>A0A7J6KPG3</accession>
<comment type="caution">
    <text evidence="2">The sequence shown here is derived from an EMBL/GenBank/DDBJ whole genome shotgun (WGS) entry which is preliminary data.</text>
</comment>
<dbReference type="SUPFAM" id="SSF56672">
    <property type="entry name" value="DNA/RNA polymerases"/>
    <property type="match status" value="1"/>
</dbReference>
<gene>
    <name evidence="2" type="ORF">FOL47_002734</name>
</gene>
<dbReference type="EMBL" id="JAAPAO010001788">
    <property type="protein sequence ID" value="KAF4648824.1"/>
    <property type="molecule type" value="Genomic_DNA"/>
</dbReference>
<keyword evidence="3" id="KW-1185">Reference proteome</keyword>
<sequence>RESSTYTQKFASFYTAITPVIDDSRLSTKCRLCLDARPLNSYTDTKGKEDGDVIPREVDLYASILRWRSMQWVSCEDICKAFWQVEIIEGDRRFLGMILLPSIIARWSRVPFGCGWSPWALSYGIQVAVDGINDDEVKTSLDYYVDDLCISGTTKGEVNRYRGAILPALESRGFLTNPRKRVHNLDTDEESIGMPVYCSDISGMDWTHTWLGYKWLVDRTVDVMDIKRPMLELEVPLTMTNLRSVLARLFDPLGLWNEITLEFRAIVRELHEQGFGIRKKGIIYKDIIDDEKATVVREKVQACNDFINSNRLLPARFVDMSDIVVFTDASSYAMSVDCRSRGDGSRIFSRLSTHSGGTIPRRELEALRMGVLSVKQLTKSINNRISVYRCVIVSDSMITLYRVRHVLLFHGTSSKMEKLGKPEQRRLNHIYDLVYSLLQENRCMVLEFRHSASTWNVADRLTRPCSLLCDSNIDWSSVTNHFQNETLMHFEVSFDSLNADVLNVIDTIEEDDEILFTVMNSPECAIANVDDSSPWFYEFRRRVQVAQSGDPECVHVSSLLRSNP</sequence>
<reference evidence="2 3" key="1">
    <citation type="submission" date="2020-04" db="EMBL/GenBank/DDBJ databases">
        <title>Perkinsus chesapeaki whole genome sequence.</title>
        <authorList>
            <person name="Bogema D.R."/>
        </authorList>
    </citation>
    <scope>NUCLEOTIDE SEQUENCE [LARGE SCALE GENOMIC DNA]</scope>
    <source>
        <strain evidence="2">ATCC PRA-425</strain>
    </source>
</reference>
<dbReference type="Proteomes" id="UP000591131">
    <property type="component" value="Unassembled WGS sequence"/>
</dbReference>
<feature type="non-terminal residue" evidence="2">
    <location>
        <position position="564"/>
    </location>
</feature>
<dbReference type="OrthoDB" id="8052806at2759"/>
<dbReference type="Gene3D" id="3.30.70.270">
    <property type="match status" value="1"/>
</dbReference>
<feature type="non-terminal residue" evidence="2">
    <location>
        <position position="1"/>
    </location>
</feature>
<organism evidence="2 3">
    <name type="scientific">Perkinsus chesapeaki</name>
    <name type="common">Clam parasite</name>
    <name type="synonym">Perkinsus andrewsi</name>
    <dbReference type="NCBI Taxonomy" id="330153"/>
    <lineage>
        <taxon>Eukaryota</taxon>
        <taxon>Sar</taxon>
        <taxon>Alveolata</taxon>
        <taxon>Perkinsozoa</taxon>
        <taxon>Perkinsea</taxon>
        <taxon>Perkinsida</taxon>
        <taxon>Perkinsidae</taxon>
        <taxon>Perkinsus</taxon>
    </lineage>
</organism>
<dbReference type="InterPro" id="IPR008042">
    <property type="entry name" value="Retrotrans_Pao"/>
</dbReference>
<dbReference type="Pfam" id="PF00078">
    <property type="entry name" value="RVT_1"/>
    <property type="match status" value="1"/>
</dbReference>
<name>A0A7J6KPG3_PERCH</name>
<evidence type="ECO:0000313" key="2">
    <source>
        <dbReference type="EMBL" id="KAF4648824.1"/>
    </source>
</evidence>
<dbReference type="PANTHER" id="PTHR33064">
    <property type="entry name" value="POL PROTEIN"/>
    <property type="match status" value="1"/>
</dbReference>
<feature type="domain" description="Reverse transcriptase" evidence="1">
    <location>
        <begin position="50"/>
        <end position="185"/>
    </location>
</feature>
<evidence type="ECO:0000259" key="1">
    <source>
        <dbReference type="Pfam" id="PF00078"/>
    </source>
</evidence>
<dbReference type="PANTHER" id="PTHR33064:SF37">
    <property type="entry name" value="RIBONUCLEASE H"/>
    <property type="match status" value="1"/>
</dbReference>
<dbReference type="InterPro" id="IPR051320">
    <property type="entry name" value="Viral_Replic_Matur_Polypro"/>
</dbReference>
<proteinExistence type="predicted"/>
<dbReference type="Pfam" id="PF05380">
    <property type="entry name" value="Peptidase_A17"/>
    <property type="match status" value="1"/>
</dbReference>